<evidence type="ECO:0000313" key="2">
    <source>
        <dbReference type="EMBL" id="MCP9290013.1"/>
    </source>
</evidence>
<name>A0A9X2L0H7_9BACT</name>
<feature type="domain" description="DUF551" evidence="1">
    <location>
        <begin position="49"/>
        <end position="113"/>
    </location>
</feature>
<evidence type="ECO:0000259" key="1">
    <source>
        <dbReference type="Pfam" id="PF04448"/>
    </source>
</evidence>
<keyword evidence="3" id="KW-1185">Reference proteome</keyword>
<evidence type="ECO:0000313" key="3">
    <source>
        <dbReference type="Proteomes" id="UP001139125"/>
    </source>
</evidence>
<comment type="caution">
    <text evidence="2">The sequence shown here is derived from an EMBL/GenBank/DDBJ whole genome shotgun (WGS) entry which is preliminary data.</text>
</comment>
<gene>
    <name evidence="2" type="ORF">NM125_00305</name>
</gene>
<protein>
    <submittedName>
        <fullName evidence="2">DUF551 domain-containing protein</fullName>
    </submittedName>
</protein>
<accession>A0A9X2L0H7</accession>
<dbReference type="EMBL" id="JANDBC010000001">
    <property type="protein sequence ID" value="MCP9290013.1"/>
    <property type="molecule type" value="Genomic_DNA"/>
</dbReference>
<proteinExistence type="predicted"/>
<dbReference type="AlphaFoldDB" id="A0A9X2L0H7"/>
<reference evidence="2" key="1">
    <citation type="submission" date="2022-06" db="EMBL/GenBank/DDBJ databases">
        <title>Gracilimonas sp. CAU 1638 isolated from sea sediment.</title>
        <authorList>
            <person name="Kim W."/>
        </authorList>
    </citation>
    <scope>NUCLEOTIDE SEQUENCE</scope>
    <source>
        <strain evidence="2">CAU 1638</strain>
    </source>
</reference>
<dbReference type="Proteomes" id="UP001139125">
    <property type="component" value="Unassembled WGS sequence"/>
</dbReference>
<dbReference type="RefSeq" id="WP_255131694.1">
    <property type="nucleotide sequence ID" value="NZ_JANDBC010000001.1"/>
</dbReference>
<dbReference type="Pfam" id="PF04448">
    <property type="entry name" value="DUF551"/>
    <property type="match status" value="1"/>
</dbReference>
<sequence>MSKGQELFDIMKSFEQGDIDADMANGAIRAVLNNGTSASAVDTIVSSAEWISVEDRLPETEVECICSHDGRVFSSVYDPEHKKFYMPSVSSSRYKVGFYIKVSNWMPFPEPPNS</sequence>
<dbReference type="InterPro" id="IPR007539">
    <property type="entry name" value="DUF551"/>
</dbReference>
<organism evidence="2 3">
    <name type="scientific">Gracilimonas sediminicola</name>
    <dbReference type="NCBI Taxonomy" id="2952158"/>
    <lineage>
        <taxon>Bacteria</taxon>
        <taxon>Pseudomonadati</taxon>
        <taxon>Balneolota</taxon>
        <taxon>Balneolia</taxon>
        <taxon>Balneolales</taxon>
        <taxon>Balneolaceae</taxon>
        <taxon>Gracilimonas</taxon>
    </lineage>
</organism>